<evidence type="ECO:0000256" key="1">
    <source>
        <dbReference type="ARBA" id="ARBA00009437"/>
    </source>
</evidence>
<gene>
    <name evidence="6" type="ORF">AL072_08820</name>
</gene>
<evidence type="ECO:0000313" key="7">
    <source>
        <dbReference type="Proteomes" id="UP000069935"/>
    </source>
</evidence>
<dbReference type="FunFam" id="1.10.10.10:FF:000001">
    <property type="entry name" value="LysR family transcriptional regulator"/>
    <property type="match status" value="1"/>
</dbReference>
<dbReference type="KEGG" id="ati:AL072_08820"/>
<dbReference type="RefSeq" id="WP_045580646.1">
    <property type="nucleotide sequence ID" value="NZ_CP012401.1"/>
</dbReference>
<keyword evidence="4" id="KW-0804">Transcription</keyword>
<dbReference type="InterPro" id="IPR036390">
    <property type="entry name" value="WH_DNA-bd_sf"/>
</dbReference>
<dbReference type="CDD" id="cd05466">
    <property type="entry name" value="PBP2_LTTR_substrate"/>
    <property type="match status" value="1"/>
</dbReference>
<dbReference type="InterPro" id="IPR036388">
    <property type="entry name" value="WH-like_DNA-bd_sf"/>
</dbReference>
<feature type="domain" description="HTH lysR-type" evidence="5">
    <location>
        <begin position="1"/>
        <end position="58"/>
    </location>
</feature>
<dbReference type="AlphaFoldDB" id="A0AAC8VX82"/>
<dbReference type="GO" id="GO:0003700">
    <property type="term" value="F:DNA-binding transcription factor activity"/>
    <property type="evidence" value="ECO:0007669"/>
    <property type="project" value="InterPro"/>
</dbReference>
<dbReference type="Gene3D" id="3.40.190.10">
    <property type="entry name" value="Periplasmic binding protein-like II"/>
    <property type="match status" value="2"/>
</dbReference>
<evidence type="ECO:0000256" key="4">
    <source>
        <dbReference type="ARBA" id="ARBA00023163"/>
    </source>
</evidence>
<dbReference type="SUPFAM" id="SSF46785">
    <property type="entry name" value="Winged helix' DNA-binding domain"/>
    <property type="match status" value="1"/>
</dbReference>
<dbReference type="EMBL" id="CP012401">
    <property type="protein sequence ID" value="ALG70997.1"/>
    <property type="molecule type" value="Genomic_DNA"/>
</dbReference>
<reference evidence="7" key="1">
    <citation type="submission" date="2015-08" db="EMBL/GenBank/DDBJ databases">
        <title>Complete Genome Sequence of Azospirillum thiophilum BV-S.</title>
        <authorList>
            <person name="Fomenkov A."/>
            <person name="Vincze T."/>
            <person name="Grabovich M."/>
            <person name="Dubinina G."/>
            <person name="Orlova M."/>
            <person name="Belousova E."/>
            <person name="Roberts R.J."/>
        </authorList>
    </citation>
    <scope>NUCLEOTIDE SEQUENCE [LARGE SCALE GENOMIC DNA]</scope>
    <source>
        <strain evidence="7">BV-S</strain>
    </source>
</reference>
<dbReference type="Pfam" id="PF00126">
    <property type="entry name" value="HTH_1"/>
    <property type="match status" value="1"/>
</dbReference>
<dbReference type="PANTHER" id="PTHR30126:SF39">
    <property type="entry name" value="HTH-TYPE TRANSCRIPTIONAL REGULATOR CYSL"/>
    <property type="match status" value="1"/>
</dbReference>
<dbReference type="PANTHER" id="PTHR30126">
    <property type="entry name" value="HTH-TYPE TRANSCRIPTIONAL REGULATOR"/>
    <property type="match status" value="1"/>
</dbReference>
<evidence type="ECO:0000313" key="6">
    <source>
        <dbReference type="EMBL" id="ALG70997.1"/>
    </source>
</evidence>
<comment type="similarity">
    <text evidence="1">Belongs to the LysR transcriptional regulatory family.</text>
</comment>
<dbReference type="PROSITE" id="PS50931">
    <property type="entry name" value="HTH_LYSR"/>
    <property type="match status" value="1"/>
</dbReference>
<protein>
    <submittedName>
        <fullName evidence="6">Transcriptional regulator</fullName>
    </submittedName>
</protein>
<keyword evidence="7" id="KW-1185">Reference proteome</keyword>
<evidence type="ECO:0000256" key="3">
    <source>
        <dbReference type="ARBA" id="ARBA00023125"/>
    </source>
</evidence>
<keyword evidence="3" id="KW-0238">DNA-binding</keyword>
<dbReference type="SUPFAM" id="SSF53850">
    <property type="entry name" value="Periplasmic binding protein-like II"/>
    <property type="match status" value="1"/>
</dbReference>
<dbReference type="Proteomes" id="UP000069935">
    <property type="component" value="Chromosome 1"/>
</dbReference>
<accession>A0AAC8VX82</accession>
<dbReference type="GO" id="GO:0000976">
    <property type="term" value="F:transcription cis-regulatory region binding"/>
    <property type="evidence" value="ECO:0007669"/>
    <property type="project" value="TreeGrafter"/>
</dbReference>
<keyword evidence="2" id="KW-0805">Transcription regulation</keyword>
<evidence type="ECO:0000256" key="2">
    <source>
        <dbReference type="ARBA" id="ARBA00023015"/>
    </source>
</evidence>
<dbReference type="InterPro" id="IPR005119">
    <property type="entry name" value="LysR_subst-bd"/>
</dbReference>
<sequence length="313" mass="33250">MKLNEIRTFIAVADAQSVQEAGNRLGLTQSAVSRLIQRLEAELGVTLFDRQTKPLVLTRDGELALGHARRILAATSDFSDAFAGSAEPRGLLRLGVAHVLIALAAGRPLDDLRAGFPGLTLRLQSDWSGPLVDQVRSGALDGALVLLCEEQEPPDDLPARRIGVEPVSVIAAPDNCTGGSPAVSLAAMNARGWVLQPNGCRYRNALQQALAPLGLQPNVTVEAYDQSLLVGLVARGVGFGLAPMGLIAPIPAAATVRPVDLPDFRMSVTIWLVQARTPGRIAPVFDRLEDALRRQLDAGRRIGRIAALHSAAE</sequence>
<reference evidence="6 7" key="2">
    <citation type="journal article" date="2016" name="Genome Announc.">
        <title>Complete Genome Sequence of a Strain of Azospirillum thiophilum Isolated from a Sulfide Spring.</title>
        <authorList>
            <person name="Fomenkov A."/>
            <person name="Vincze T."/>
            <person name="Grabovich M."/>
            <person name="Anton B.P."/>
            <person name="Dubinina G."/>
            <person name="Orlova M."/>
            <person name="Belousova E."/>
            <person name="Roberts R.J."/>
        </authorList>
    </citation>
    <scope>NUCLEOTIDE SEQUENCE [LARGE SCALE GENOMIC DNA]</scope>
    <source>
        <strain evidence="6 7">BV-S</strain>
    </source>
</reference>
<dbReference type="PRINTS" id="PR00039">
    <property type="entry name" value="HTHLYSR"/>
</dbReference>
<dbReference type="Pfam" id="PF03466">
    <property type="entry name" value="LysR_substrate"/>
    <property type="match status" value="1"/>
</dbReference>
<dbReference type="InterPro" id="IPR000847">
    <property type="entry name" value="LysR_HTH_N"/>
</dbReference>
<proteinExistence type="inferred from homology"/>
<organism evidence="6 7">
    <name type="scientific">Azospirillum thiophilum</name>
    <dbReference type="NCBI Taxonomy" id="528244"/>
    <lineage>
        <taxon>Bacteria</taxon>
        <taxon>Pseudomonadati</taxon>
        <taxon>Pseudomonadota</taxon>
        <taxon>Alphaproteobacteria</taxon>
        <taxon>Rhodospirillales</taxon>
        <taxon>Azospirillaceae</taxon>
        <taxon>Azospirillum</taxon>
    </lineage>
</organism>
<name>A0AAC8VX82_9PROT</name>
<dbReference type="Gene3D" id="1.10.10.10">
    <property type="entry name" value="Winged helix-like DNA-binding domain superfamily/Winged helix DNA-binding domain"/>
    <property type="match status" value="1"/>
</dbReference>
<evidence type="ECO:0000259" key="5">
    <source>
        <dbReference type="PROSITE" id="PS50931"/>
    </source>
</evidence>